<dbReference type="GO" id="GO:0005737">
    <property type="term" value="C:cytoplasm"/>
    <property type="evidence" value="ECO:0007669"/>
    <property type="project" value="UniProtKB-SubCell"/>
</dbReference>
<accession>A0A926IHD4</accession>
<keyword evidence="4 5" id="KW-0963">Cytoplasm</keyword>
<name>A0A926IHD4_9FIRM</name>
<dbReference type="HAMAP" id="MF_01114">
    <property type="entry name" value="RecX"/>
    <property type="match status" value="1"/>
</dbReference>
<dbReference type="EMBL" id="JACRTD010000002">
    <property type="protein sequence ID" value="MBC8584593.1"/>
    <property type="molecule type" value="Genomic_DNA"/>
</dbReference>
<protein>
    <recommendedName>
        <fullName evidence="3 5">Regulatory protein RecX</fullName>
    </recommendedName>
</protein>
<evidence type="ECO:0000256" key="4">
    <source>
        <dbReference type="ARBA" id="ARBA00022490"/>
    </source>
</evidence>
<evidence type="ECO:0000313" key="7">
    <source>
        <dbReference type="EMBL" id="MBC8584593.1"/>
    </source>
</evidence>
<dbReference type="GO" id="GO:0006282">
    <property type="term" value="P:regulation of DNA repair"/>
    <property type="evidence" value="ECO:0007669"/>
    <property type="project" value="UniProtKB-UniRule"/>
</dbReference>
<comment type="caution">
    <text evidence="7">The sequence shown here is derived from an EMBL/GenBank/DDBJ whole genome shotgun (WGS) entry which is preliminary data.</text>
</comment>
<keyword evidence="8" id="KW-1185">Reference proteome</keyword>
<evidence type="ECO:0000256" key="1">
    <source>
        <dbReference type="ARBA" id="ARBA00004496"/>
    </source>
</evidence>
<dbReference type="PANTHER" id="PTHR33602">
    <property type="entry name" value="REGULATORY PROTEIN RECX FAMILY PROTEIN"/>
    <property type="match status" value="1"/>
</dbReference>
<proteinExistence type="inferred from homology"/>
<dbReference type="Gene3D" id="1.10.10.10">
    <property type="entry name" value="Winged helix-like DNA-binding domain superfamily/Winged helix DNA-binding domain"/>
    <property type="match status" value="2"/>
</dbReference>
<dbReference type="Pfam" id="PF02631">
    <property type="entry name" value="RecX_HTH2"/>
    <property type="match status" value="1"/>
</dbReference>
<reference evidence="7" key="1">
    <citation type="submission" date="2020-08" db="EMBL/GenBank/DDBJ databases">
        <title>Genome public.</title>
        <authorList>
            <person name="Liu C."/>
            <person name="Sun Q."/>
        </authorList>
    </citation>
    <scope>NUCLEOTIDE SEQUENCE</scope>
    <source>
        <strain evidence="7">NSJ-64</strain>
    </source>
</reference>
<evidence type="ECO:0000313" key="8">
    <source>
        <dbReference type="Proteomes" id="UP000623678"/>
    </source>
</evidence>
<organism evidence="7 8">
    <name type="scientific">Youxingia wuxianensis</name>
    <dbReference type="NCBI Taxonomy" id="2763678"/>
    <lineage>
        <taxon>Bacteria</taxon>
        <taxon>Bacillati</taxon>
        <taxon>Bacillota</taxon>
        <taxon>Clostridia</taxon>
        <taxon>Eubacteriales</taxon>
        <taxon>Oscillospiraceae</taxon>
        <taxon>Youxingia</taxon>
    </lineage>
</organism>
<dbReference type="InterPro" id="IPR003783">
    <property type="entry name" value="Regulatory_RecX"/>
</dbReference>
<comment type="function">
    <text evidence="5">Modulates RecA activity.</text>
</comment>
<evidence type="ECO:0000256" key="2">
    <source>
        <dbReference type="ARBA" id="ARBA00009695"/>
    </source>
</evidence>
<dbReference type="PANTHER" id="PTHR33602:SF1">
    <property type="entry name" value="REGULATORY PROTEIN RECX FAMILY PROTEIN"/>
    <property type="match status" value="1"/>
</dbReference>
<dbReference type="InterPro" id="IPR036388">
    <property type="entry name" value="WH-like_DNA-bd_sf"/>
</dbReference>
<dbReference type="RefSeq" id="WP_262394419.1">
    <property type="nucleotide sequence ID" value="NZ_JACRTD010000002.1"/>
</dbReference>
<comment type="similarity">
    <text evidence="2 5">Belongs to the RecX family.</text>
</comment>
<evidence type="ECO:0000256" key="3">
    <source>
        <dbReference type="ARBA" id="ARBA00018111"/>
    </source>
</evidence>
<evidence type="ECO:0000256" key="5">
    <source>
        <dbReference type="HAMAP-Rule" id="MF_01114"/>
    </source>
</evidence>
<dbReference type="AlphaFoldDB" id="A0A926IHD4"/>
<dbReference type="Proteomes" id="UP000623678">
    <property type="component" value="Unassembled WGS sequence"/>
</dbReference>
<gene>
    <name evidence="5" type="primary">recX</name>
    <name evidence="7" type="ORF">H8705_03250</name>
</gene>
<evidence type="ECO:0000259" key="6">
    <source>
        <dbReference type="Pfam" id="PF02631"/>
    </source>
</evidence>
<comment type="subcellular location">
    <subcellularLocation>
        <location evidence="1 5">Cytoplasm</location>
    </subcellularLocation>
</comment>
<sequence length="208" mass="23956">MTITGINLTKKGRMAIYGDGQFLFSMHPDIFALSGLCVGMELDVQELEELRLQSEVKKAKDKALHLLTYKEYTSVQLKERLERTLEKDASQLAVERMEELGLVNDEDYAVRFARDLSSRKRFGKLRVRQEMKLRGLSAELIEDALSQLQTDEEENIQYLLKKKYAGALQDEKGRARAYNGLLRMGYAPAQIRQGINSLLRDELMEEEF</sequence>
<dbReference type="InterPro" id="IPR053924">
    <property type="entry name" value="RecX_HTH_2nd"/>
</dbReference>
<feature type="domain" description="RecX second three-helical" evidence="6">
    <location>
        <begin position="104"/>
        <end position="145"/>
    </location>
</feature>